<dbReference type="InterPro" id="IPR050370">
    <property type="entry name" value="HES_HEY"/>
</dbReference>
<dbReference type="GO" id="GO:0046983">
    <property type="term" value="F:protein dimerization activity"/>
    <property type="evidence" value="ECO:0007669"/>
    <property type="project" value="InterPro"/>
</dbReference>
<dbReference type="GeneTree" id="ENSGT00940000161602"/>
<evidence type="ECO:0000256" key="5">
    <source>
        <dbReference type="ARBA" id="ARBA00023242"/>
    </source>
</evidence>
<dbReference type="InterPro" id="IPR036638">
    <property type="entry name" value="HLH_DNA-bd_sf"/>
</dbReference>
<keyword evidence="4" id="KW-0804">Transcription</keyword>
<gene>
    <name evidence="8" type="primary">HES2</name>
</gene>
<evidence type="ECO:0000256" key="3">
    <source>
        <dbReference type="ARBA" id="ARBA00023015"/>
    </source>
</evidence>
<evidence type="ECO:0000256" key="4">
    <source>
        <dbReference type="ARBA" id="ARBA00023163"/>
    </source>
</evidence>
<dbReference type="AlphaFoldDB" id="A0A8C0IYI4"/>
<dbReference type="Proteomes" id="UP000694404">
    <property type="component" value="Unplaced"/>
</dbReference>
<feature type="compositionally biased region" description="Low complexity" evidence="6">
    <location>
        <begin position="1"/>
        <end position="17"/>
    </location>
</feature>
<reference evidence="8" key="1">
    <citation type="submission" date="2025-08" db="UniProtKB">
        <authorList>
            <consortium name="Ensembl"/>
        </authorList>
    </citation>
    <scope>IDENTIFICATION</scope>
</reference>
<comment type="subcellular location">
    <subcellularLocation>
        <location evidence="1">Nucleus</location>
    </subcellularLocation>
</comment>
<evidence type="ECO:0000259" key="7">
    <source>
        <dbReference type="Pfam" id="PF00010"/>
    </source>
</evidence>
<feature type="region of interest" description="Disordered" evidence="6">
    <location>
        <begin position="1"/>
        <end position="25"/>
    </location>
</feature>
<name>A0A8C0IYI4_CHEAB</name>
<keyword evidence="2" id="KW-0678">Repressor</keyword>
<evidence type="ECO:0000256" key="2">
    <source>
        <dbReference type="ARBA" id="ARBA00022491"/>
    </source>
</evidence>
<organism evidence="8 9">
    <name type="scientific">Chelonoidis abingdonii</name>
    <name type="common">Abingdon island giant tortoise</name>
    <name type="synonym">Testudo abingdonii</name>
    <dbReference type="NCBI Taxonomy" id="106734"/>
    <lineage>
        <taxon>Eukaryota</taxon>
        <taxon>Metazoa</taxon>
        <taxon>Chordata</taxon>
        <taxon>Craniata</taxon>
        <taxon>Vertebrata</taxon>
        <taxon>Euteleostomi</taxon>
        <taxon>Archelosauria</taxon>
        <taxon>Testudinata</taxon>
        <taxon>Testudines</taxon>
        <taxon>Cryptodira</taxon>
        <taxon>Durocryptodira</taxon>
        <taxon>Testudinoidea</taxon>
        <taxon>Testudinidae</taxon>
        <taxon>Chelonoidis</taxon>
    </lineage>
</organism>
<feature type="domain" description="BHLH" evidence="7">
    <location>
        <begin position="31"/>
        <end position="60"/>
    </location>
</feature>
<reference evidence="8" key="2">
    <citation type="submission" date="2025-09" db="UniProtKB">
        <authorList>
            <consortium name="Ensembl"/>
        </authorList>
    </citation>
    <scope>IDENTIFICATION</scope>
</reference>
<sequence>MSPRSAAPQAAQSYSSRVGVHRKTGEAAELRKTLKPLMEKRRRARINESLNQLKTLILPLIGKDVSTSSQHCAAPFTLRPAPPRASTALRPALSGPSYQEGYRACLSHLTSLLAKSHLLGRDSCSHLLEHLQRTSTEPSTVPASPARGLREVSPPHPQAANPGIWRPW</sequence>
<keyword evidence="9" id="KW-1185">Reference proteome</keyword>
<dbReference type="InterPro" id="IPR011598">
    <property type="entry name" value="bHLH_dom"/>
</dbReference>
<protein>
    <submittedName>
        <fullName evidence="8">Hes family bHLH transcription factor 2</fullName>
    </submittedName>
</protein>
<evidence type="ECO:0000313" key="8">
    <source>
        <dbReference type="Ensembl" id="ENSCABP00000024221.1"/>
    </source>
</evidence>
<dbReference type="SUPFAM" id="SSF47459">
    <property type="entry name" value="HLH, helix-loop-helix DNA-binding domain"/>
    <property type="match status" value="1"/>
</dbReference>
<dbReference type="Gene3D" id="4.10.280.10">
    <property type="entry name" value="Helix-loop-helix DNA-binding domain"/>
    <property type="match status" value="1"/>
</dbReference>
<dbReference type="PANTHER" id="PTHR10985">
    <property type="entry name" value="BASIC HELIX-LOOP-HELIX TRANSCRIPTION FACTOR, HES-RELATED"/>
    <property type="match status" value="1"/>
</dbReference>
<feature type="region of interest" description="Disordered" evidence="6">
    <location>
        <begin position="132"/>
        <end position="168"/>
    </location>
</feature>
<proteinExistence type="predicted"/>
<dbReference type="Pfam" id="PF00010">
    <property type="entry name" value="HLH"/>
    <property type="match status" value="1"/>
</dbReference>
<dbReference type="Ensembl" id="ENSCABT00000026543.1">
    <property type="protein sequence ID" value="ENSCABP00000024221.1"/>
    <property type="gene ID" value="ENSCABG00000017864.1"/>
</dbReference>
<accession>A0A8C0IYI4</accession>
<evidence type="ECO:0000256" key="1">
    <source>
        <dbReference type="ARBA" id="ARBA00004123"/>
    </source>
</evidence>
<keyword evidence="5" id="KW-0539">Nucleus</keyword>
<evidence type="ECO:0000256" key="6">
    <source>
        <dbReference type="SAM" id="MobiDB-lite"/>
    </source>
</evidence>
<feature type="compositionally biased region" description="Polar residues" evidence="6">
    <location>
        <begin position="133"/>
        <end position="142"/>
    </location>
</feature>
<evidence type="ECO:0000313" key="9">
    <source>
        <dbReference type="Proteomes" id="UP000694404"/>
    </source>
</evidence>
<dbReference type="GO" id="GO:0005634">
    <property type="term" value="C:nucleus"/>
    <property type="evidence" value="ECO:0007669"/>
    <property type="project" value="UniProtKB-SubCell"/>
</dbReference>
<keyword evidence="3" id="KW-0805">Transcription regulation</keyword>